<accession>A0A6C0HRJ6</accession>
<dbReference type="AlphaFoldDB" id="A0A6C0HRJ6"/>
<name>A0A6C0HRJ6_9ZZZZ</name>
<proteinExistence type="predicted"/>
<organism evidence="1">
    <name type="scientific">viral metagenome</name>
    <dbReference type="NCBI Taxonomy" id="1070528"/>
    <lineage>
        <taxon>unclassified sequences</taxon>
        <taxon>metagenomes</taxon>
        <taxon>organismal metagenomes</taxon>
    </lineage>
</organism>
<reference evidence="1" key="1">
    <citation type="journal article" date="2020" name="Nature">
        <title>Giant virus diversity and host interactions through global metagenomics.</title>
        <authorList>
            <person name="Schulz F."/>
            <person name="Roux S."/>
            <person name="Paez-Espino D."/>
            <person name="Jungbluth S."/>
            <person name="Walsh D.A."/>
            <person name="Denef V.J."/>
            <person name="McMahon K.D."/>
            <person name="Konstantinidis K.T."/>
            <person name="Eloe-Fadrosh E.A."/>
            <person name="Kyrpides N.C."/>
            <person name="Woyke T."/>
        </authorList>
    </citation>
    <scope>NUCLEOTIDE SEQUENCE</scope>
    <source>
        <strain evidence="1">GVMAG-M-3300023184-167</strain>
    </source>
</reference>
<evidence type="ECO:0000313" key="1">
    <source>
        <dbReference type="EMBL" id="QHT83272.1"/>
    </source>
</evidence>
<sequence>MNQDFYKLVFPDWIDVEDLPPSFIMDLSHNPHFIAADILYANFETLDANFASWFLLNEKTLFLYDKLIVKYPHEVKTNHHTQMKYFHLRKENSVDNYRRRAALICETQPMCEITFPEADLAWYYLAANPNKCVIEFLKKNRENINWAVLSENSSDAAAEFLLEERENINWWNASSNTNEKITALFTEQRLLLSGYRLSRNPSDAAVQLLLTDSFTISWISFFKNPNDIAVDKIIEIVSESSNDPRIVWSALCENKNPRILPLLSKNKGKIVWSKFLKNPLCFSYNYKMMRERFSGIKKEIEEMFLRPENVMAMIERERLDSEEDFKVISRLNS</sequence>
<dbReference type="EMBL" id="MN740007">
    <property type="protein sequence ID" value="QHT83272.1"/>
    <property type="molecule type" value="Genomic_DNA"/>
</dbReference>
<protein>
    <submittedName>
        <fullName evidence="1">Uncharacterized protein</fullName>
    </submittedName>
</protein>